<sequence length="81" mass="8701">MRCIRVSDPSTFDETVSRALQESPNGVFVHFFGMPIPDGRFALDPSYTTAAGAPPADPKIRSAVATVPDSILIEVPVDNKL</sequence>
<organism evidence="1 2">
    <name type="scientific">Spiromyces aspiralis</name>
    <dbReference type="NCBI Taxonomy" id="68401"/>
    <lineage>
        <taxon>Eukaryota</taxon>
        <taxon>Fungi</taxon>
        <taxon>Fungi incertae sedis</taxon>
        <taxon>Zoopagomycota</taxon>
        <taxon>Kickxellomycotina</taxon>
        <taxon>Kickxellomycetes</taxon>
        <taxon>Kickxellales</taxon>
        <taxon>Kickxellaceae</taxon>
        <taxon>Spiromyces</taxon>
    </lineage>
</organism>
<dbReference type="Proteomes" id="UP001145114">
    <property type="component" value="Unassembled WGS sequence"/>
</dbReference>
<reference evidence="1" key="1">
    <citation type="submission" date="2022-06" db="EMBL/GenBank/DDBJ databases">
        <title>Phylogenomic reconstructions and comparative analyses of Kickxellomycotina fungi.</title>
        <authorList>
            <person name="Reynolds N.K."/>
            <person name="Stajich J.E."/>
            <person name="Barry K."/>
            <person name="Grigoriev I.V."/>
            <person name="Crous P."/>
            <person name="Smith M.E."/>
        </authorList>
    </citation>
    <scope>NUCLEOTIDE SEQUENCE</scope>
    <source>
        <strain evidence="1">RSA 2271</strain>
    </source>
</reference>
<comment type="caution">
    <text evidence="1">The sequence shown here is derived from an EMBL/GenBank/DDBJ whole genome shotgun (WGS) entry which is preliminary data.</text>
</comment>
<evidence type="ECO:0000313" key="2">
    <source>
        <dbReference type="Proteomes" id="UP001145114"/>
    </source>
</evidence>
<accession>A0ACC1HAQ2</accession>
<proteinExistence type="predicted"/>
<evidence type="ECO:0000313" key="1">
    <source>
        <dbReference type="EMBL" id="KAJ1671849.1"/>
    </source>
</evidence>
<gene>
    <name evidence="1" type="ORF">EV182_007414</name>
</gene>
<name>A0ACC1HAQ2_9FUNG</name>
<dbReference type="EMBL" id="JAMZIH010008560">
    <property type="protein sequence ID" value="KAJ1671849.1"/>
    <property type="molecule type" value="Genomic_DNA"/>
</dbReference>
<protein>
    <submittedName>
        <fullName evidence="1">Uncharacterized protein</fullName>
    </submittedName>
</protein>
<keyword evidence="2" id="KW-1185">Reference proteome</keyword>
<feature type="non-terminal residue" evidence="1">
    <location>
        <position position="81"/>
    </location>
</feature>